<dbReference type="InterPro" id="IPR016187">
    <property type="entry name" value="CTDL_fold"/>
</dbReference>
<evidence type="ECO:0000313" key="4">
    <source>
        <dbReference type="Proteomes" id="UP001290861"/>
    </source>
</evidence>
<dbReference type="EMBL" id="JARVCO010000010">
    <property type="protein sequence ID" value="MDZ8119335.1"/>
    <property type="molecule type" value="Genomic_DNA"/>
</dbReference>
<accession>A0ABU5MYP5</accession>
<sequence length="356" mass="39718">MSRIIVGIAALAAVLSGFAETNKSCCGVLPSRFGLSAPKAPEGMVWIPGGEFTMGWDGEFSRPDELPLHKVRLDGFWIKRTPVTNAEFKEFVDATGHITTAEKKPDLAEIMKGMPPGSQPPPESALVPASMVFRPPGYPVDLNNPLVWWEWKEGADWKHPQGPGSSIENIMDHPVVHVSWYDAEAYARWKGMSLPTEAQFEYAARGGHEQWQNTWGNEPVTQGKPKINIWEGPFPNRNYKKDGYYATSPVTAFAPNDYGLYDMAGNVWEWTADWYHVDAYRMDARKGVVENPKGPLISYDPQEPHMPKKVTRGGSFLCNDAYCSGYRPAARMKTSPDTSLCHTGFRVVKNVVKPAR</sequence>
<dbReference type="Pfam" id="PF03781">
    <property type="entry name" value="FGE-sulfatase"/>
    <property type="match status" value="1"/>
</dbReference>
<dbReference type="PANTHER" id="PTHR23150">
    <property type="entry name" value="SULFATASE MODIFYING FACTOR 1, 2"/>
    <property type="match status" value="1"/>
</dbReference>
<dbReference type="SUPFAM" id="SSF56436">
    <property type="entry name" value="C-type lectin-like"/>
    <property type="match status" value="1"/>
</dbReference>
<protein>
    <submittedName>
        <fullName evidence="3">Formylglycine-generating enzyme family protein</fullName>
    </submittedName>
</protein>
<dbReference type="Gene3D" id="3.90.1580.10">
    <property type="entry name" value="paralog of FGE (formylglycine-generating enzyme)"/>
    <property type="match status" value="1"/>
</dbReference>
<keyword evidence="1" id="KW-0732">Signal</keyword>
<comment type="caution">
    <text evidence="3">The sequence shown here is derived from an EMBL/GenBank/DDBJ whole genome shotgun (WGS) entry which is preliminary data.</text>
</comment>
<reference evidence="3 4" key="1">
    <citation type="journal article" date="2024" name="Appl. Environ. Microbiol.">
        <title>Pontiella agarivorans sp. nov., a novel marine anaerobic bacterium capable of degrading macroalgal polysaccharides and fixing nitrogen.</title>
        <authorList>
            <person name="Liu N."/>
            <person name="Kivenson V."/>
            <person name="Peng X."/>
            <person name="Cui Z."/>
            <person name="Lankiewicz T.S."/>
            <person name="Gosselin K.M."/>
            <person name="English C.J."/>
            <person name="Blair E.M."/>
            <person name="O'Malley M.A."/>
            <person name="Valentine D.L."/>
        </authorList>
    </citation>
    <scope>NUCLEOTIDE SEQUENCE [LARGE SCALE GENOMIC DNA]</scope>
    <source>
        <strain evidence="3 4">NLcol2</strain>
    </source>
</reference>
<organism evidence="3 4">
    <name type="scientific">Pontiella agarivorans</name>
    <dbReference type="NCBI Taxonomy" id="3038953"/>
    <lineage>
        <taxon>Bacteria</taxon>
        <taxon>Pseudomonadati</taxon>
        <taxon>Kiritimatiellota</taxon>
        <taxon>Kiritimatiellia</taxon>
        <taxon>Kiritimatiellales</taxon>
        <taxon>Pontiellaceae</taxon>
        <taxon>Pontiella</taxon>
    </lineage>
</organism>
<dbReference type="RefSeq" id="WP_322609119.1">
    <property type="nucleotide sequence ID" value="NZ_JARVCO010000010.1"/>
</dbReference>
<evidence type="ECO:0000256" key="1">
    <source>
        <dbReference type="SAM" id="SignalP"/>
    </source>
</evidence>
<dbReference type="Proteomes" id="UP001290861">
    <property type="component" value="Unassembled WGS sequence"/>
</dbReference>
<dbReference type="InterPro" id="IPR042095">
    <property type="entry name" value="SUMF_sf"/>
</dbReference>
<gene>
    <name evidence="3" type="ORF">P9H32_11945</name>
</gene>
<dbReference type="InterPro" id="IPR051043">
    <property type="entry name" value="Sulfatase_Mod_Factor_Kinase"/>
</dbReference>
<keyword evidence="4" id="KW-1185">Reference proteome</keyword>
<dbReference type="PANTHER" id="PTHR23150:SF19">
    <property type="entry name" value="FORMYLGLYCINE-GENERATING ENZYME"/>
    <property type="match status" value="1"/>
</dbReference>
<proteinExistence type="predicted"/>
<evidence type="ECO:0000313" key="3">
    <source>
        <dbReference type="EMBL" id="MDZ8119335.1"/>
    </source>
</evidence>
<feature type="chain" id="PRO_5046905515" evidence="1">
    <location>
        <begin position="20"/>
        <end position="356"/>
    </location>
</feature>
<dbReference type="InterPro" id="IPR005532">
    <property type="entry name" value="SUMF_dom"/>
</dbReference>
<feature type="domain" description="Sulfatase-modifying factor enzyme-like" evidence="2">
    <location>
        <begin position="42"/>
        <end position="349"/>
    </location>
</feature>
<evidence type="ECO:0000259" key="2">
    <source>
        <dbReference type="Pfam" id="PF03781"/>
    </source>
</evidence>
<name>A0ABU5MYP5_9BACT</name>
<feature type="signal peptide" evidence="1">
    <location>
        <begin position="1"/>
        <end position="19"/>
    </location>
</feature>